<comment type="caution">
    <text evidence="2">The sequence shown here is derived from an EMBL/GenBank/DDBJ whole genome shotgun (WGS) entry which is preliminary data.</text>
</comment>
<feature type="region of interest" description="Disordered" evidence="1">
    <location>
        <begin position="1"/>
        <end position="42"/>
    </location>
</feature>
<dbReference type="Proteomes" id="UP000269945">
    <property type="component" value="Unassembled WGS sequence"/>
</dbReference>
<keyword evidence="3" id="KW-1185">Reference proteome</keyword>
<gene>
    <name evidence="2" type="ORF">BN2614_LOCUS3</name>
</gene>
<evidence type="ECO:0000256" key="1">
    <source>
        <dbReference type="SAM" id="MobiDB-lite"/>
    </source>
</evidence>
<sequence length="62" mass="6593">MPAYLSEAQPEAGHLLLADPMVPQDPSQVRGGPENTHQGGAGSWENLQMVCVRPQQEAAALL</sequence>
<accession>A0A9X9LJV8</accession>
<protein>
    <submittedName>
        <fullName evidence="2">Uncharacterized protein</fullName>
    </submittedName>
</protein>
<organism evidence="2 3">
    <name type="scientific">Gulo gulo</name>
    <name type="common">Wolverine</name>
    <name type="synonym">Gluton</name>
    <dbReference type="NCBI Taxonomy" id="48420"/>
    <lineage>
        <taxon>Eukaryota</taxon>
        <taxon>Metazoa</taxon>
        <taxon>Chordata</taxon>
        <taxon>Craniata</taxon>
        <taxon>Vertebrata</taxon>
        <taxon>Euteleostomi</taxon>
        <taxon>Mammalia</taxon>
        <taxon>Eutheria</taxon>
        <taxon>Laurasiatheria</taxon>
        <taxon>Carnivora</taxon>
        <taxon>Caniformia</taxon>
        <taxon>Musteloidea</taxon>
        <taxon>Mustelidae</taxon>
        <taxon>Guloninae</taxon>
        <taxon>Gulo</taxon>
    </lineage>
</organism>
<evidence type="ECO:0000313" key="2">
    <source>
        <dbReference type="EMBL" id="VCW69872.1"/>
    </source>
</evidence>
<reference evidence="2 3" key="1">
    <citation type="submission" date="2018-10" db="EMBL/GenBank/DDBJ databases">
        <authorList>
            <person name="Ekblom R."/>
            <person name="Jareborg N."/>
        </authorList>
    </citation>
    <scope>NUCLEOTIDE SEQUENCE [LARGE SCALE GENOMIC DNA]</scope>
    <source>
        <tissue evidence="2">Muscle</tissue>
    </source>
</reference>
<dbReference type="AlphaFoldDB" id="A0A9X9LJV8"/>
<proteinExistence type="predicted"/>
<name>A0A9X9LJV8_GULGU</name>
<evidence type="ECO:0000313" key="3">
    <source>
        <dbReference type="Proteomes" id="UP000269945"/>
    </source>
</evidence>
<dbReference type="EMBL" id="CYRY02005444">
    <property type="protein sequence ID" value="VCW69872.1"/>
    <property type="molecule type" value="Genomic_DNA"/>
</dbReference>